<reference evidence="2" key="2">
    <citation type="submission" date="2023-02" db="EMBL/GenBank/DDBJ databases">
        <authorList>
            <person name="Swenson N.G."/>
            <person name="Wegrzyn J.L."/>
            <person name="Mcevoy S.L."/>
        </authorList>
    </citation>
    <scope>NUCLEOTIDE SEQUENCE</scope>
    <source>
        <strain evidence="2">91603</strain>
        <tissue evidence="2">Leaf</tissue>
    </source>
</reference>
<sequence length="123" mass="13875">MLQVLSYWLKTTSFAVDSQNIHPDKHNGHSPINDNDEDDDDDDDDDETGCPPPPQKAKAGLRQLIIIIPNNKDEAITITGILDFNHMKAFDMDLLVGFASRSKWWATLLLVIEKLSALKPEKF</sequence>
<reference evidence="2" key="1">
    <citation type="journal article" date="2022" name="Plant J.">
        <title>Strategies of tolerance reflected in two North American maple genomes.</title>
        <authorList>
            <person name="McEvoy S.L."/>
            <person name="Sezen U.U."/>
            <person name="Trouern-Trend A."/>
            <person name="McMahon S.M."/>
            <person name="Schaberg P.G."/>
            <person name="Yang J."/>
            <person name="Wegrzyn J.L."/>
            <person name="Swenson N.G."/>
        </authorList>
    </citation>
    <scope>NUCLEOTIDE SEQUENCE</scope>
    <source>
        <strain evidence="2">91603</strain>
    </source>
</reference>
<name>A0AAD5NYF8_ACENE</name>
<feature type="compositionally biased region" description="Acidic residues" evidence="1">
    <location>
        <begin position="34"/>
        <end position="48"/>
    </location>
</feature>
<dbReference type="AlphaFoldDB" id="A0AAD5NYF8"/>
<dbReference type="Proteomes" id="UP001064489">
    <property type="component" value="Chromosome 6"/>
</dbReference>
<feature type="region of interest" description="Disordered" evidence="1">
    <location>
        <begin position="19"/>
        <end position="58"/>
    </location>
</feature>
<accession>A0AAD5NYF8</accession>
<evidence type="ECO:0000313" key="2">
    <source>
        <dbReference type="EMBL" id="KAI9191114.1"/>
    </source>
</evidence>
<proteinExistence type="predicted"/>
<comment type="caution">
    <text evidence="2">The sequence shown here is derived from an EMBL/GenBank/DDBJ whole genome shotgun (WGS) entry which is preliminary data.</text>
</comment>
<evidence type="ECO:0000313" key="3">
    <source>
        <dbReference type="Proteomes" id="UP001064489"/>
    </source>
</evidence>
<protein>
    <submittedName>
        <fullName evidence="2">Uncharacterized protein</fullName>
    </submittedName>
</protein>
<dbReference type="EMBL" id="JAJSOW010000004">
    <property type="protein sequence ID" value="KAI9191114.1"/>
    <property type="molecule type" value="Genomic_DNA"/>
</dbReference>
<organism evidence="2 3">
    <name type="scientific">Acer negundo</name>
    <name type="common">Box elder</name>
    <dbReference type="NCBI Taxonomy" id="4023"/>
    <lineage>
        <taxon>Eukaryota</taxon>
        <taxon>Viridiplantae</taxon>
        <taxon>Streptophyta</taxon>
        <taxon>Embryophyta</taxon>
        <taxon>Tracheophyta</taxon>
        <taxon>Spermatophyta</taxon>
        <taxon>Magnoliopsida</taxon>
        <taxon>eudicotyledons</taxon>
        <taxon>Gunneridae</taxon>
        <taxon>Pentapetalae</taxon>
        <taxon>rosids</taxon>
        <taxon>malvids</taxon>
        <taxon>Sapindales</taxon>
        <taxon>Sapindaceae</taxon>
        <taxon>Hippocastanoideae</taxon>
        <taxon>Acereae</taxon>
        <taxon>Acer</taxon>
    </lineage>
</organism>
<keyword evidence="3" id="KW-1185">Reference proteome</keyword>
<gene>
    <name evidence="2" type="ORF">LWI28_003776</name>
</gene>
<evidence type="ECO:0000256" key="1">
    <source>
        <dbReference type="SAM" id="MobiDB-lite"/>
    </source>
</evidence>